<dbReference type="GeneID" id="117540870"/>
<evidence type="ECO:0000256" key="5">
    <source>
        <dbReference type="ARBA" id="ARBA00023331"/>
    </source>
</evidence>
<evidence type="ECO:0000313" key="7">
    <source>
        <dbReference type="RefSeq" id="XP_034063681.1"/>
    </source>
</evidence>
<dbReference type="InterPro" id="IPR050677">
    <property type="entry name" value="Actinoporin_PFT"/>
</dbReference>
<dbReference type="RefSeq" id="XP_034063681.1">
    <property type="nucleotide sequence ID" value="XM_034207790.1"/>
</dbReference>
<dbReference type="GO" id="GO:0046930">
    <property type="term" value="C:pore complex"/>
    <property type="evidence" value="ECO:0007669"/>
    <property type="project" value="InterPro"/>
</dbReference>
<dbReference type="InterPro" id="IPR015926">
    <property type="entry name" value="Cytolysin/lectin"/>
</dbReference>
<dbReference type="GO" id="GO:0006812">
    <property type="term" value="P:monoatomic cation transport"/>
    <property type="evidence" value="ECO:0007669"/>
    <property type="project" value="InterPro"/>
</dbReference>
<dbReference type="GO" id="GO:0015267">
    <property type="term" value="F:channel activity"/>
    <property type="evidence" value="ECO:0007669"/>
    <property type="project" value="InterPro"/>
</dbReference>
<evidence type="ECO:0000256" key="2">
    <source>
        <dbReference type="ARBA" id="ARBA00004532"/>
    </source>
</evidence>
<keyword evidence="3" id="KW-1052">Target cell membrane</keyword>
<sequence>MAAAVETAGAAIGIAATISDLIPTHRECCIEIDNECATYTFVNPRIYLSSGFCATPFPPTVAPQASGIALFTKTPNTARGSVGVFTYDLLKKDKKPAAEKIAVMFSVPYDFVSFKNWYALGVFDKSKQCDVGLYNQMYNDNQTTFRRQIPDGSCLTYEGDHITIMATMSDAYEPVIKVQVTQKRKKKLKKK</sequence>
<comment type="subcellular location">
    <subcellularLocation>
        <location evidence="2">Nematocyst</location>
    </subcellularLocation>
    <subcellularLocation>
        <location evidence="1">Target cell membrane</location>
    </subcellularLocation>
</comment>
<accession>A0A6P8TI47</accession>
<keyword evidence="6" id="KW-1185">Reference proteome</keyword>
<gene>
    <name evidence="7" type="primary">LOC117540870</name>
</gene>
<dbReference type="GO" id="GO:0042151">
    <property type="term" value="C:nematocyst"/>
    <property type="evidence" value="ECO:0007669"/>
    <property type="project" value="UniProtKB-SubCell"/>
</dbReference>
<evidence type="ECO:0000256" key="1">
    <source>
        <dbReference type="ARBA" id="ARBA00004175"/>
    </source>
</evidence>
<dbReference type="SUPFAM" id="SSF63724">
    <property type="entry name" value="Cytolysin/lectin"/>
    <property type="match status" value="1"/>
</dbReference>
<dbReference type="Gene3D" id="2.60.270.20">
    <property type="entry name" value="Cytolysin/lectin"/>
    <property type="match status" value="1"/>
</dbReference>
<dbReference type="AlphaFoldDB" id="A0A6P8TI47"/>
<dbReference type="InParanoid" id="A0A6P8TI47"/>
<evidence type="ECO:0000256" key="3">
    <source>
        <dbReference type="ARBA" id="ARBA00022537"/>
    </source>
</evidence>
<dbReference type="InterPro" id="IPR009104">
    <property type="entry name" value="Anemon_actinoporin-like"/>
</dbReference>
<evidence type="ECO:0000256" key="4">
    <source>
        <dbReference type="ARBA" id="ARBA00023298"/>
    </source>
</evidence>
<keyword evidence="5" id="KW-0166">Nematocyst</keyword>
<dbReference type="GO" id="GO:0051715">
    <property type="term" value="P:cytolysis in another organism"/>
    <property type="evidence" value="ECO:0007669"/>
    <property type="project" value="InterPro"/>
</dbReference>
<evidence type="ECO:0000313" key="6">
    <source>
        <dbReference type="Proteomes" id="UP000515161"/>
    </source>
</evidence>
<dbReference type="OrthoDB" id="6132998at2759"/>
<keyword evidence="4" id="KW-0472">Membrane</keyword>
<dbReference type="Pfam" id="PF06369">
    <property type="entry name" value="Anemone_cytotox"/>
    <property type="match status" value="1"/>
</dbReference>
<protein>
    <submittedName>
        <fullName evidence="7">DELTA-thalatoxin-Avl1a-like</fullName>
    </submittedName>
</protein>
<dbReference type="Proteomes" id="UP000515161">
    <property type="component" value="Unplaced"/>
</dbReference>
<dbReference type="PANTHER" id="PTHR40388">
    <property type="entry name" value="BRYOPORIN"/>
    <property type="match status" value="1"/>
</dbReference>
<keyword evidence="4" id="KW-1053">Target membrane</keyword>
<dbReference type="KEGG" id="gacu:117540870"/>
<dbReference type="PANTHER" id="PTHR40388:SF2">
    <property type="entry name" value="ACTINOPORIN-LIKE PROTEIN"/>
    <property type="match status" value="1"/>
</dbReference>
<organism evidence="6 7">
    <name type="scientific">Gymnodraco acuticeps</name>
    <name type="common">Antarctic dragonfish</name>
    <dbReference type="NCBI Taxonomy" id="8218"/>
    <lineage>
        <taxon>Eukaryota</taxon>
        <taxon>Metazoa</taxon>
        <taxon>Chordata</taxon>
        <taxon>Craniata</taxon>
        <taxon>Vertebrata</taxon>
        <taxon>Euteleostomi</taxon>
        <taxon>Actinopterygii</taxon>
        <taxon>Neopterygii</taxon>
        <taxon>Teleostei</taxon>
        <taxon>Neoteleostei</taxon>
        <taxon>Acanthomorphata</taxon>
        <taxon>Eupercaria</taxon>
        <taxon>Perciformes</taxon>
        <taxon>Notothenioidei</taxon>
        <taxon>Bathydraconidae</taxon>
        <taxon>Gymnodraco</taxon>
    </lineage>
</organism>
<name>A0A6P8TI47_GYMAC</name>
<dbReference type="GO" id="GO:0044218">
    <property type="term" value="C:other organism cell membrane"/>
    <property type="evidence" value="ECO:0007669"/>
    <property type="project" value="UniProtKB-KW"/>
</dbReference>
<reference evidence="7" key="1">
    <citation type="submission" date="2025-08" db="UniProtKB">
        <authorList>
            <consortium name="RefSeq"/>
        </authorList>
    </citation>
    <scope>IDENTIFICATION</scope>
</reference>
<proteinExistence type="predicted"/>
<dbReference type="GO" id="GO:0046931">
    <property type="term" value="P:pore complex assembly"/>
    <property type="evidence" value="ECO:0007669"/>
    <property type="project" value="InterPro"/>
</dbReference>